<feature type="transmembrane region" description="Helical" evidence="9">
    <location>
        <begin position="454"/>
        <end position="474"/>
    </location>
</feature>
<evidence type="ECO:0000256" key="2">
    <source>
        <dbReference type="ARBA" id="ARBA00008807"/>
    </source>
</evidence>
<dbReference type="EMBL" id="JAZAVJ010000006">
    <property type="protein sequence ID" value="KAK7424043.1"/>
    <property type="molecule type" value="Genomic_DNA"/>
</dbReference>
<feature type="transmembrane region" description="Helical" evidence="9">
    <location>
        <begin position="480"/>
        <end position="499"/>
    </location>
</feature>
<name>A0ABR1HS51_9HYPO</name>
<dbReference type="InterPro" id="IPR004648">
    <property type="entry name" value="Oligpept_transpt"/>
</dbReference>
<dbReference type="NCBIfam" id="TIGR00728">
    <property type="entry name" value="OPT_sfam"/>
    <property type="match status" value="1"/>
</dbReference>
<evidence type="ECO:0000313" key="10">
    <source>
        <dbReference type="EMBL" id="KAK7424043.1"/>
    </source>
</evidence>
<evidence type="ECO:0000256" key="1">
    <source>
        <dbReference type="ARBA" id="ARBA00004141"/>
    </source>
</evidence>
<feature type="transmembrane region" description="Helical" evidence="9">
    <location>
        <begin position="506"/>
        <end position="524"/>
    </location>
</feature>
<dbReference type="Pfam" id="PF03169">
    <property type="entry name" value="OPT"/>
    <property type="match status" value="1"/>
</dbReference>
<feature type="transmembrane region" description="Helical" evidence="9">
    <location>
        <begin position="73"/>
        <end position="93"/>
    </location>
</feature>
<sequence length="773" mass="86101">MANASTSDKDSSALNYDLQANESVGRLGTEKAKGIQDVQDVEIEDGEIEDSPYDEVRAIVPPVDDPELPVNTFRAWFLGIISTIVFSGILQFFQLHSPPIILASYLVIIITLPVGHFMARVLPEKTLNVFGWQFSLNPGPFNHKEHTITAIMTTLVSAFDNGSLASDVYVAFDKFLGIPISSGFRFMFLLTTQALSFGFVGMFHRFLVRPAICIWPGALPTCSMIYAFHDPLFHNQVANGWKVHRMKFFWLALAIAGSWQVVPSFLFTSLTTFAWITWIRPNNVTLNQVFGATTGMDLLPLTLDWNQISGYLSSPLVVPSWAILNILGGSVLFLWIISPALHWTNVWYGRYFPFSSSRTFDNTGAAYNVSRVMNPDFSINDEAYAEYSPVFLSTTSVLSYGLGFASITSILVHTYLHHRHLLWNSFKTAIKGKEDEAEDVHGKLMHAYKAVPEWWYGIVFAGLFGISIAFLYVYDTGLPWWGLLISVLLNVVLLIPIGLMKATCNVTVNTGVFAALLSGLIWPGKMVNNVVFKVFTLVCTFQGLGYIQSMKTGHYMKIPSRITFTAQCLSIIISWVVQTAVNLWAMSNVEGICTEDAVNNFYCPLASGYAANAVFWGLIGPTKLFVSGSMYATMLWFFLIGAILPVLVYFAAKKFPENKILDKIHTPVIFASTSSIPPATAANNISWGLIGLVFNMWIKRRYRPWWSKYNYLLSAALDSGLAVTTFLVFFCLTYPGVSLTWWGNTITDQTADGMGLPLDTVEPGKTFGPTTWH</sequence>
<keyword evidence="3" id="KW-0813">Transport</keyword>
<comment type="caution">
    <text evidence="10">The sequence shown here is derived from an EMBL/GenBank/DDBJ whole genome shotgun (WGS) entry which is preliminary data.</text>
</comment>
<dbReference type="PANTHER" id="PTHR22601">
    <property type="entry name" value="ISP4 LIKE PROTEIN"/>
    <property type="match status" value="1"/>
</dbReference>
<feature type="transmembrane region" description="Helical" evidence="9">
    <location>
        <begin position="631"/>
        <end position="652"/>
    </location>
</feature>
<keyword evidence="5" id="KW-0571">Peptide transport</keyword>
<feature type="transmembrane region" description="Helical" evidence="9">
    <location>
        <begin position="210"/>
        <end position="228"/>
    </location>
</feature>
<evidence type="ECO:0000256" key="6">
    <source>
        <dbReference type="ARBA" id="ARBA00022927"/>
    </source>
</evidence>
<dbReference type="NCBIfam" id="TIGR00727">
    <property type="entry name" value="ISP4_OPT"/>
    <property type="match status" value="1"/>
</dbReference>
<keyword evidence="7 9" id="KW-1133">Transmembrane helix</keyword>
<feature type="transmembrane region" description="Helical" evidence="9">
    <location>
        <begin position="184"/>
        <end position="203"/>
    </location>
</feature>
<comment type="similarity">
    <text evidence="2">Belongs to the oligopeptide OPT transporter family.</text>
</comment>
<proteinExistence type="inferred from homology"/>
<evidence type="ECO:0000256" key="4">
    <source>
        <dbReference type="ARBA" id="ARBA00022692"/>
    </source>
</evidence>
<feature type="transmembrane region" description="Helical" evidence="9">
    <location>
        <begin position="316"/>
        <end position="337"/>
    </location>
</feature>
<organism evidence="10 11">
    <name type="scientific">Neonectria punicea</name>
    <dbReference type="NCBI Taxonomy" id="979145"/>
    <lineage>
        <taxon>Eukaryota</taxon>
        <taxon>Fungi</taxon>
        <taxon>Dikarya</taxon>
        <taxon>Ascomycota</taxon>
        <taxon>Pezizomycotina</taxon>
        <taxon>Sordariomycetes</taxon>
        <taxon>Hypocreomycetidae</taxon>
        <taxon>Hypocreales</taxon>
        <taxon>Nectriaceae</taxon>
        <taxon>Neonectria</taxon>
    </lineage>
</organism>
<evidence type="ECO:0000256" key="8">
    <source>
        <dbReference type="ARBA" id="ARBA00023136"/>
    </source>
</evidence>
<feature type="transmembrane region" description="Helical" evidence="9">
    <location>
        <begin position="710"/>
        <end position="735"/>
    </location>
</feature>
<evidence type="ECO:0000256" key="7">
    <source>
        <dbReference type="ARBA" id="ARBA00022989"/>
    </source>
</evidence>
<comment type="subcellular location">
    <subcellularLocation>
        <location evidence="1">Membrane</location>
        <topology evidence="1">Multi-pass membrane protein</topology>
    </subcellularLocation>
</comment>
<keyword evidence="4 9" id="KW-0812">Transmembrane</keyword>
<dbReference type="Proteomes" id="UP001498476">
    <property type="component" value="Unassembled WGS sequence"/>
</dbReference>
<evidence type="ECO:0008006" key="12">
    <source>
        <dbReference type="Google" id="ProtNLM"/>
    </source>
</evidence>
<keyword evidence="6" id="KW-0653">Protein transport</keyword>
<feature type="transmembrane region" description="Helical" evidence="9">
    <location>
        <begin position="599"/>
        <end position="619"/>
    </location>
</feature>
<dbReference type="InterPro" id="IPR004813">
    <property type="entry name" value="OPT"/>
</dbReference>
<evidence type="ECO:0000256" key="3">
    <source>
        <dbReference type="ARBA" id="ARBA00022448"/>
    </source>
</evidence>
<protein>
    <recommendedName>
        <fullName evidence="12">OPT family small oligopeptide transporter</fullName>
    </recommendedName>
</protein>
<reference evidence="10 11" key="1">
    <citation type="journal article" date="2025" name="Microbiol. Resour. Announc.">
        <title>Draft genome sequences for Neonectria magnoliae and Neonectria punicea, canker pathogens of Liriodendron tulipifera and Acer saccharum in West Virginia.</title>
        <authorList>
            <person name="Petronek H.M."/>
            <person name="Kasson M.T."/>
            <person name="Metheny A.M."/>
            <person name="Stauder C.M."/>
            <person name="Lovett B."/>
            <person name="Lynch S.C."/>
            <person name="Garnas J.R."/>
            <person name="Kasson L.R."/>
            <person name="Stajich J.E."/>
        </authorList>
    </citation>
    <scope>NUCLEOTIDE SEQUENCE [LARGE SCALE GENOMIC DNA]</scope>
    <source>
        <strain evidence="10 11">NRRL 64653</strain>
    </source>
</reference>
<feature type="transmembrane region" description="Helical" evidence="9">
    <location>
        <begin position="100"/>
        <end position="119"/>
    </location>
</feature>
<feature type="transmembrane region" description="Helical" evidence="9">
    <location>
        <begin position="248"/>
        <end position="276"/>
    </location>
</feature>
<feature type="transmembrane region" description="Helical" evidence="9">
    <location>
        <begin position="397"/>
        <end position="416"/>
    </location>
</feature>
<keyword evidence="8 9" id="KW-0472">Membrane</keyword>
<evidence type="ECO:0000313" key="11">
    <source>
        <dbReference type="Proteomes" id="UP001498476"/>
    </source>
</evidence>
<feature type="transmembrane region" description="Helical" evidence="9">
    <location>
        <begin position="568"/>
        <end position="587"/>
    </location>
</feature>
<evidence type="ECO:0000256" key="5">
    <source>
        <dbReference type="ARBA" id="ARBA00022856"/>
    </source>
</evidence>
<gene>
    <name evidence="10" type="ORF">QQX98_000653</name>
</gene>
<accession>A0ABR1HS51</accession>
<evidence type="ECO:0000256" key="9">
    <source>
        <dbReference type="SAM" id="Phobius"/>
    </source>
</evidence>
<keyword evidence="11" id="KW-1185">Reference proteome</keyword>